<protein>
    <recommendedName>
        <fullName evidence="1">DUF6895 domain-containing protein</fullName>
    </recommendedName>
</protein>
<dbReference type="Proteomes" id="UP001500191">
    <property type="component" value="Unassembled WGS sequence"/>
</dbReference>
<evidence type="ECO:0000313" key="2">
    <source>
        <dbReference type="EMBL" id="GAA0516414.1"/>
    </source>
</evidence>
<proteinExistence type="predicted"/>
<dbReference type="InterPro" id="IPR054190">
    <property type="entry name" value="DUF6895"/>
</dbReference>
<evidence type="ECO:0000259" key="1">
    <source>
        <dbReference type="Pfam" id="PF21836"/>
    </source>
</evidence>
<feature type="domain" description="DUF6895" evidence="1">
    <location>
        <begin position="42"/>
        <end position="307"/>
    </location>
</feature>
<evidence type="ECO:0000313" key="3">
    <source>
        <dbReference type="Proteomes" id="UP001500191"/>
    </source>
</evidence>
<keyword evidence="3" id="KW-1185">Reference proteome</keyword>
<comment type="caution">
    <text evidence="2">The sequence shown here is derived from an EMBL/GenBank/DDBJ whole genome shotgun (WGS) entry which is preliminary data.</text>
</comment>
<accession>A0ABN1CCL9</accession>
<dbReference type="Pfam" id="PF21836">
    <property type="entry name" value="DUF6895"/>
    <property type="match status" value="1"/>
</dbReference>
<dbReference type="RefSeq" id="WP_343759368.1">
    <property type="nucleotide sequence ID" value="NZ_BAAADB010000027.1"/>
</dbReference>
<organism evidence="2 3">
    <name type="scientific">Deinococcus depolymerans</name>
    <dbReference type="NCBI Taxonomy" id="392408"/>
    <lineage>
        <taxon>Bacteria</taxon>
        <taxon>Thermotogati</taxon>
        <taxon>Deinococcota</taxon>
        <taxon>Deinococci</taxon>
        <taxon>Deinococcales</taxon>
        <taxon>Deinococcaceae</taxon>
        <taxon>Deinococcus</taxon>
    </lineage>
</organism>
<sequence length="447" mass="48945">MIESTPLHTLHEHRLLEVLDHARRTVQMLSVVNDPWQTPLDAYATLADKIVMETALLILVTGRVPQAPPALVEASQALAAHLVPYIRSDRHRALLRRHPHAAVSLGMAHQALQEAGFPDAAFDALVADAFTSRQAQAAERLPYRHLEMLWLQTLRGQPPSTAAWAAAVQCSLLANEAHAVHMTADSVYALTHGLMYVTDFGQQALPPDVDQDGVTRMLDACLAWHAVSENLDLVGELLLGAVMTGTANTPPARFAWAVLNYTWAEFGFLPCPSFDLSTYLSLPDDERAAYAYVHTYHTTYVAGILSAVILTMDCRSLEWAEAPTRSAEAPSLTEPGTQLLAYQAELARIPIWPDVLVAGPLPPHDVATVLHDALLLMAAHDHRTDVLTKALNTPPPRRTPTFEAATNLLGRLTGKSLPDTVEPFPREALHHLGNSSRLHRAGLHQNQ</sequence>
<name>A0ABN1CCL9_9DEIO</name>
<dbReference type="EMBL" id="BAAADB010000027">
    <property type="protein sequence ID" value="GAA0516414.1"/>
    <property type="molecule type" value="Genomic_DNA"/>
</dbReference>
<reference evidence="2 3" key="1">
    <citation type="journal article" date="2019" name="Int. J. Syst. Evol. Microbiol.">
        <title>The Global Catalogue of Microorganisms (GCM) 10K type strain sequencing project: providing services to taxonomists for standard genome sequencing and annotation.</title>
        <authorList>
            <consortium name="The Broad Institute Genomics Platform"/>
            <consortium name="The Broad Institute Genome Sequencing Center for Infectious Disease"/>
            <person name="Wu L."/>
            <person name="Ma J."/>
        </authorList>
    </citation>
    <scope>NUCLEOTIDE SEQUENCE [LARGE SCALE GENOMIC DNA]</scope>
    <source>
        <strain evidence="2 3">JCM 14368</strain>
    </source>
</reference>
<gene>
    <name evidence="2" type="ORF">GCM10008937_25000</name>
</gene>